<keyword evidence="3" id="KW-1185">Reference proteome</keyword>
<dbReference type="Gene3D" id="3.40.1360.10">
    <property type="match status" value="1"/>
</dbReference>
<protein>
    <submittedName>
        <fullName evidence="2">Primase</fullName>
    </submittedName>
</protein>
<reference evidence="2 3" key="1">
    <citation type="journal article" date="2023" name="Mol. Ecol. Resour.">
        <title>Chromosome-level genome assembly of a triploid poplar Populus alba 'Berolinensis'.</title>
        <authorList>
            <person name="Chen S."/>
            <person name="Yu Y."/>
            <person name="Wang X."/>
            <person name="Wang S."/>
            <person name="Zhang T."/>
            <person name="Zhou Y."/>
            <person name="He R."/>
            <person name="Meng N."/>
            <person name="Wang Y."/>
            <person name="Liu W."/>
            <person name="Liu Z."/>
            <person name="Liu J."/>
            <person name="Guo Q."/>
            <person name="Huang H."/>
            <person name="Sederoff R.R."/>
            <person name="Wang G."/>
            <person name="Qu G."/>
            <person name="Chen S."/>
        </authorList>
    </citation>
    <scope>NUCLEOTIDE SEQUENCE [LARGE SCALE GENOMIC DNA]</scope>
    <source>
        <strain evidence="2">SC-2020</strain>
    </source>
</reference>
<dbReference type="CDD" id="cd01029">
    <property type="entry name" value="TOPRIM_primases"/>
    <property type="match status" value="1"/>
</dbReference>
<organism evidence="2 3">
    <name type="scientific">Populus alba x Populus x berolinensis</name>
    <dbReference type="NCBI Taxonomy" id="444605"/>
    <lineage>
        <taxon>Eukaryota</taxon>
        <taxon>Viridiplantae</taxon>
        <taxon>Streptophyta</taxon>
        <taxon>Embryophyta</taxon>
        <taxon>Tracheophyta</taxon>
        <taxon>Spermatophyta</taxon>
        <taxon>Magnoliopsida</taxon>
        <taxon>eudicotyledons</taxon>
        <taxon>Gunneridae</taxon>
        <taxon>Pentapetalae</taxon>
        <taxon>rosids</taxon>
        <taxon>fabids</taxon>
        <taxon>Malpighiales</taxon>
        <taxon>Salicaceae</taxon>
        <taxon>Saliceae</taxon>
        <taxon>Populus</taxon>
    </lineage>
</organism>
<dbReference type="Pfam" id="PF13662">
    <property type="entry name" value="Toprim_4"/>
    <property type="match status" value="1"/>
</dbReference>
<dbReference type="GO" id="GO:0003697">
    <property type="term" value="F:single-stranded DNA binding"/>
    <property type="evidence" value="ECO:0007669"/>
    <property type="project" value="InterPro"/>
</dbReference>
<dbReference type="Proteomes" id="UP001164929">
    <property type="component" value="Chromosome 1"/>
</dbReference>
<evidence type="ECO:0000313" key="3">
    <source>
        <dbReference type="Proteomes" id="UP001164929"/>
    </source>
</evidence>
<dbReference type="GO" id="GO:0043139">
    <property type="term" value="F:5'-3' DNA helicase activity"/>
    <property type="evidence" value="ECO:0007669"/>
    <property type="project" value="InterPro"/>
</dbReference>
<dbReference type="PANTHER" id="PTHR12873">
    <property type="entry name" value="T7-LIKE MITOCHONDRIAL DNA HELICASE"/>
    <property type="match status" value="1"/>
</dbReference>
<accession>A0AAD6RUR1</accession>
<feature type="domain" description="Toprim" evidence="1">
    <location>
        <begin position="250"/>
        <end position="339"/>
    </location>
</feature>
<proteinExistence type="predicted"/>
<dbReference type="InterPro" id="IPR034154">
    <property type="entry name" value="TOPRIM_DnaG/twinkle"/>
</dbReference>
<evidence type="ECO:0000313" key="2">
    <source>
        <dbReference type="EMBL" id="KAJ7015303.1"/>
    </source>
</evidence>
<dbReference type="InterPro" id="IPR027032">
    <property type="entry name" value="Twinkle-like"/>
</dbReference>
<gene>
    <name evidence="2" type="ORF">NC653_004574</name>
</gene>
<dbReference type="SMART" id="SM00493">
    <property type="entry name" value="TOPRIM"/>
    <property type="match status" value="1"/>
</dbReference>
<evidence type="ECO:0000259" key="1">
    <source>
        <dbReference type="SMART" id="SM00493"/>
    </source>
</evidence>
<dbReference type="SUPFAM" id="SSF56731">
    <property type="entry name" value="DNA primase core"/>
    <property type="match status" value="1"/>
</dbReference>
<name>A0AAD6RUR1_9ROSI</name>
<dbReference type="InterPro" id="IPR006171">
    <property type="entry name" value="TOPRIM_dom"/>
</dbReference>
<sequence>MATSALSLTNQLCRFSSEVHVLFINKNFSTPKSTRLISHVWSYSKTTRIPALHSANGYIKEAIEEGEGMVDSDKVRVLKQKIEVLGIKCDDSCFPGQYYHLLCPKCKGGKTMERSLSFNITQDVDVAMWRCFRTSCGWTGQAFADSRMPIAGVNKIFKVKSSKQVTPENVVLEPLGDKLIEYFSERMISEETLRRNAVMQMSGDKYIIAFTYRQNGAIVGCKYRTMEKRFWQEKDTRKWLYGLDDINEATEIIIVEGEIDKLSVEEAGFRNCVSVPGGAPQIVSVKDLPSIQKDRAYQYLWNSKEYLDKLSRIVLATDGDTSGRSLAEELARRLGKERCWVVCWPKKDDSRCLKDANEVLKCLGPAALKEVIQTAEKYEAYKKTESLCTISSSLLGKCSFLCTSTKCYATSPEALCLVLNTRKKKALRHHDADTRSPVMRYHTWKFICNLKIFTLTGSGLAAGNVVDFHLGEHVLLGLAYIFS</sequence>
<dbReference type="PANTHER" id="PTHR12873:SF6">
    <property type="entry name" value="TOPRIM DOMAIN-CONTAINING PROTEIN"/>
    <property type="match status" value="1"/>
</dbReference>
<comment type="caution">
    <text evidence="2">The sequence shown here is derived from an EMBL/GenBank/DDBJ whole genome shotgun (WGS) entry which is preliminary data.</text>
</comment>
<dbReference type="AlphaFoldDB" id="A0AAD6RUR1"/>
<dbReference type="EMBL" id="JAQIZT010000001">
    <property type="protein sequence ID" value="KAJ7015303.1"/>
    <property type="molecule type" value="Genomic_DNA"/>
</dbReference>